<feature type="binding site" evidence="6">
    <location>
        <position position="154"/>
    </location>
    <ligand>
        <name>FMN</name>
        <dbReference type="ChEBI" id="CHEBI:58210"/>
    </ligand>
</feature>
<reference evidence="8 9" key="1">
    <citation type="submission" date="2018-03" db="EMBL/GenBank/DDBJ databases">
        <title>Genomic Encyclopedia of Archaeal and Bacterial Type Strains, Phase II (KMG-II): from individual species to whole genera.</title>
        <authorList>
            <person name="Goeker M."/>
        </authorList>
    </citation>
    <scope>NUCLEOTIDE SEQUENCE [LARGE SCALE GENOMIC DNA]</scope>
    <source>
        <strain evidence="8 9">DSM 100065</strain>
    </source>
</reference>
<evidence type="ECO:0000259" key="7">
    <source>
        <dbReference type="Pfam" id="PF00296"/>
    </source>
</evidence>
<dbReference type="GO" id="GO:0004497">
    <property type="term" value="F:monooxygenase activity"/>
    <property type="evidence" value="ECO:0007669"/>
    <property type="project" value="UniProtKB-KW"/>
</dbReference>
<dbReference type="PANTHER" id="PTHR30011:SF16">
    <property type="entry name" value="C2H2 FINGER DOMAIN TRANSCRIPTION FACTOR (EUROFUNG)-RELATED"/>
    <property type="match status" value="1"/>
</dbReference>
<gene>
    <name evidence="8" type="ORF">CLV47_106159</name>
</gene>
<evidence type="ECO:0000256" key="4">
    <source>
        <dbReference type="ARBA" id="ARBA00023033"/>
    </source>
</evidence>
<dbReference type="EMBL" id="PVUE01000006">
    <property type="protein sequence ID" value="PRZ42287.1"/>
    <property type="molecule type" value="Genomic_DNA"/>
</dbReference>
<feature type="domain" description="Luciferase-like" evidence="7">
    <location>
        <begin position="30"/>
        <end position="386"/>
    </location>
</feature>
<evidence type="ECO:0000313" key="8">
    <source>
        <dbReference type="EMBL" id="PRZ42287.1"/>
    </source>
</evidence>
<feature type="binding site" evidence="6">
    <location>
        <position position="58"/>
    </location>
    <ligand>
        <name>FMN</name>
        <dbReference type="ChEBI" id="CHEBI:58210"/>
    </ligand>
</feature>
<dbReference type="PANTHER" id="PTHR30011">
    <property type="entry name" value="ALKANESULFONATE MONOOXYGENASE-RELATED"/>
    <property type="match status" value="1"/>
</dbReference>
<accession>A0A2T1A1C0</accession>
<feature type="binding site" evidence="6">
    <location>
        <position position="104"/>
    </location>
    <ligand>
        <name>FMN</name>
        <dbReference type="ChEBI" id="CHEBI:58210"/>
    </ligand>
</feature>
<dbReference type="OrthoDB" id="4437611at2"/>
<dbReference type="InterPro" id="IPR016215">
    <property type="entry name" value="NTA_MOA"/>
</dbReference>
<evidence type="ECO:0000256" key="3">
    <source>
        <dbReference type="ARBA" id="ARBA00023002"/>
    </source>
</evidence>
<protein>
    <submittedName>
        <fullName evidence="8">FMN-dependent oxidoreductase (Nitrilotriacetate monooxygenase family)</fullName>
    </submittedName>
</protein>
<feature type="binding site" evidence="6">
    <location>
        <position position="158"/>
    </location>
    <ligand>
        <name>FMN</name>
        <dbReference type="ChEBI" id="CHEBI:58210"/>
    </ligand>
</feature>
<evidence type="ECO:0000256" key="1">
    <source>
        <dbReference type="ARBA" id="ARBA00022630"/>
    </source>
</evidence>
<dbReference type="InterPro" id="IPR036661">
    <property type="entry name" value="Luciferase-like_sf"/>
</dbReference>
<dbReference type="InterPro" id="IPR011251">
    <property type="entry name" value="Luciferase-like_dom"/>
</dbReference>
<proteinExistence type="inferred from homology"/>
<dbReference type="RefSeq" id="WP_106348783.1">
    <property type="nucleotide sequence ID" value="NZ_PVUE01000006.1"/>
</dbReference>
<organism evidence="8 9">
    <name type="scientific">Antricoccus suffuscus</name>
    <dbReference type="NCBI Taxonomy" id="1629062"/>
    <lineage>
        <taxon>Bacteria</taxon>
        <taxon>Bacillati</taxon>
        <taxon>Actinomycetota</taxon>
        <taxon>Actinomycetes</taxon>
        <taxon>Geodermatophilales</taxon>
        <taxon>Antricoccaceae</taxon>
        <taxon>Antricoccus</taxon>
    </lineage>
</organism>
<dbReference type="InterPro" id="IPR051260">
    <property type="entry name" value="Diverse_substr_monoxygenases"/>
</dbReference>
<evidence type="ECO:0000256" key="5">
    <source>
        <dbReference type="ARBA" id="ARBA00033748"/>
    </source>
</evidence>
<evidence type="ECO:0000256" key="6">
    <source>
        <dbReference type="PIRSR" id="PIRSR000337-1"/>
    </source>
</evidence>
<dbReference type="SUPFAM" id="SSF51679">
    <property type="entry name" value="Bacterial luciferase-like"/>
    <property type="match status" value="1"/>
</dbReference>
<keyword evidence="2 6" id="KW-0288">FMN</keyword>
<name>A0A2T1A1C0_9ACTN</name>
<dbReference type="NCBIfam" id="TIGR03860">
    <property type="entry name" value="FMN_nitrolo"/>
    <property type="match status" value="1"/>
</dbReference>
<sequence>MNRKLSLNAFAMACVGHQSPGLWARDDDQSADYTSLEHWIDLARLLEDGGFDSLFLADVLGTYDVYGGSRDEAVRVGAQVPVSDPIPAISAMAAATKNLGFGVTVTTTYEQPYALARRFTTLDHLTKGRIGWNVVTGYLDSAAKNLGFTAQIPHDERYEIADEYLEVCYKLWEHSWEDDAVVRDRERGIYADPAKVHDIGHHGQYYDVPGAFLCEPSPQRTPVIFQAGASPRGRQFAAKHAEAIFVIGPTPAAVRRTTSALREEAEKAGRDPYSIKIIAGLTAIVRESDEEAADLLESYRQSASLSGALALFGGWTGVDLAEYPYDAPLVHITTDANRSALDAFTRDADHEWTVEELARWVSIGGRGPVMAGSPTTVADTLEEWQQEADVDGFNFMYVTRPGTFTDIVTHLVPELRRRGLVAPAPATPASLRERLGTGDGARLSAAHYARSLQIAAPTPR</sequence>
<dbReference type="Pfam" id="PF00296">
    <property type="entry name" value="Bac_luciferase"/>
    <property type="match status" value="1"/>
</dbReference>
<feature type="binding site" evidence="6">
    <location>
        <position position="230"/>
    </location>
    <ligand>
        <name>FMN</name>
        <dbReference type="ChEBI" id="CHEBI:58210"/>
    </ligand>
</feature>
<comment type="similarity">
    <text evidence="5">Belongs to the NtaA/SnaA/DszA monooxygenase family.</text>
</comment>
<dbReference type="Proteomes" id="UP000237752">
    <property type="component" value="Unassembled WGS sequence"/>
</dbReference>
<dbReference type="GO" id="GO:0016705">
    <property type="term" value="F:oxidoreductase activity, acting on paired donors, with incorporation or reduction of molecular oxygen"/>
    <property type="evidence" value="ECO:0007669"/>
    <property type="project" value="InterPro"/>
</dbReference>
<keyword evidence="4 8" id="KW-0503">Monooxygenase</keyword>
<dbReference type="AlphaFoldDB" id="A0A2T1A1C0"/>
<keyword evidence="1 6" id="KW-0285">Flavoprotein</keyword>
<dbReference type="Gene3D" id="3.20.20.30">
    <property type="entry name" value="Luciferase-like domain"/>
    <property type="match status" value="1"/>
</dbReference>
<keyword evidence="9" id="KW-1185">Reference proteome</keyword>
<comment type="caution">
    <text evidence="8">The sequence shown here is derived from an EMBL/GenBank/DDBJ whole genome shotgun (WGS) entry which is preliminary data.</text>
</comment>
<dbReference type="PIRSF" id="PIRSF000337">
    <property type="entry name" value="NTA_MOA"/>
    <property type="match status" value="1"/>
</dbReference>
<evidence type="ECO:0000313" key="9">
    <source>
        <dbReference type="Proteomes" id="UP000237752"/>
    </source>
</evidence>
<evidence type="ECO:0000256" key="2">
    <source>
        <dbReference type="ARBA" id="ARBA00022643"/>
    </source>
</evidence>
<keyword evidence="3" id="KW-0560">Oxidoreductase</keyword>